<protein>
    <submittedName>
        <fullName evidence="2">Uncharacterized protein</fullName>
    </submittedName>
</protein>
<dbReference type="GeneID" id="70250231"/>
<evidence type="ECO:0000313" key="3">
    <source>
        <dbReference type="Proteomes" id="UP001201262"/>
    </source>
</evidence>
<reference evidence="2" key="1">
    <citation type="submission" date="2021-12" db="EMBL/GenBank/DDBJ databases">
        <title>Convergent genome expansion in fungi linked to evolution of root-endophyte symbiosis.</title>
        <authorList>
            <consortium name="DOE Joint Genome Institute"/>
            <person name="Ke Y.-H."/>
            <person name="Bonito G."/>
            <person name="Liao H.-L."/>
            <person name="Looney B."/>
            <person name="Rojas-Flechas A."/>
            <person name="Nash J."/>
            <person name="Hameed K."/>
            <person name="Schadt C."/>
            <person name="Martin F."/>
            <person name="Crous P.W."/>
            <person name="Miettinen O."/>
            <person name="Magnuson J.K."/>
            <person name="Labbe J."/>
            <person name="Jacobson D."/>
            <person name="Doktycz M.J."/>
            <person name="Veneault-Fourrey C."/>
            <person name="Kuo A."/>
            <person name="Mondo S."/>
            <person name="Calhoun S."/>
            <person name="Riley R."/>
            <person name="Ohm R."/>
            <person name="LaButti K."/>
            <person name="Andreopoulos B."/>
            <person name="Pangilinan J."/>
            <person name="Nolan M."/>
            <person name="Tritt A."/>
            <person name="Clum A."/>
            <person name="Lipzen A."/>
            <person name="Daum C."/>
            <person name="Barry K."/>
            <person name="Grigoriev I.V."/>
            <person name="Vilgalys R."/>
        </authorList>
    </citation>
    <scope>NUCLEOTIDE SEQUENCE</scope>
    <source>
        <strain evidence="2">PMI_201</strain>
    </source>
</reference>
<keyword evidence="3" id="KW-1185">Reference proteome</keyword>
<dbReference type="PANTHER" id="PTHR38116">
    <property type="entry name" value="CHROMOSOME 7, WHOLE GENOME SHOTGUN SEQUENCE"/>
    <property type="match status" value="1"/>
</dbReference>
<evidence type="ECO:0000313" key="2">
    <source>
        <dbReference type="EMBL" id="KAH8702022.1"/>
    </source>
</evidence>
<dbReference type="EMBL" id="JAJTJA010000003">
    <property type="protein sequence ID" value="KAH8702022.1"/>
    <property type="molecule type" value="Genomic_DNA"/>
</dbReference>
<feature type="region of interest" description="Disordered" evidence="1">
    <location>
        <begin position="1"/>
        <end position="30"/>
    </location>
</feature>
<dbReference type="Proteomes" id="UP001201262">
    <property type="component" value="Unassembled WGS sequence"/>
</dbReference>
<dbReference type="PANTHER" id="PTHR38116:SF9">
    <property type="entry name" value="BZIP DOMAIN-CONTAINING PROTEIN"/>
    <property type="match status" value="1"/>
</dbReference>
<sequence length="250" mass="27782">MSSVWKTTGHPWPTSRGVDAFKTDSRRGHGVSTIHPTWDIGVRINDGFLVQGAELRRKSQMPVPGAAEETTLPGESASQDISIVPSDQPGSSEPSLVRPGVLVMHSLKAVSAMAANAGLLQISCEAGPGFSISPFMVVPEPLRPTPLQELIPHLPYVDVIPIRSVRDKILNSLAAINEPQLCLDLQEETMMVWGEVAWDPHGWEVSEQFTQRWWFLLDEEVIRTANFWRRQRGEKPLQIAPTSDFRIDAF</sequence>
<name>A0AAD4Q3T5_9EURO</name>
<accession>A0AAD4Q3T5</accession>
<evidence type="ECO:0000256" key="1">
    <source>
        <dbReference type="SAM" id="MobiDB-lite"/>
    </source>
</evidence>
<dbReference type="RefSeq" id="XP_046075398.1">
    <property type="nucleotide sequence ID" value="XM_046219944.1"/>
</dbReference>
<dbReference type="AlphaFoldDB" id="A0AAD4Q3T5"/>
<comment type="caution">
    <text evidence="2">The sequence shown here is derived from an EMBL/GenBank/DDBJ whole genome shotgun (WGS) entry which is preliminary data.</text>
</comment>
<dbReference type="Pfam" id="PF11905">
    <property type="entry name" value="DUF3425"/>
    <property type="match status" value="1"/>
</dbReference>
<organism evidence="2 3">
    <name type="scientific">Talaromyces proteolyticus</name>
    <dbReference type="NCBI Taxonomy" id="1131652"/>
    <lineage>
        <taxon>Eukaryota</taxon>
        <taxon>Fungi</taxon>
        <taxon>Dikarya</taxon>
        <taxon>Ascomycota</taxon>
        <taxon>Pezizomycotina</taxon>
        <taxon>Eurotiomycetes</taxon>
        <taxon>Eurotiomycetidae</taxon>
        <taxon>Eurotiales</taxon>
        <taxon>Trichocomaceae</taxon>
        <taxon>Talaromyces</taxon>
        <taxon>Talaromyces sect. Bacilispori</taxon>
    </lineage>
</organism>
<proteinExistence type="predicted"/>
<feature type="region of interest" description="Disordered" evidence="1">
    <location>
        <begin position="58"/>
        <end position="80"/>
    </location>
</feature>
<dbReference type="InterPro" id="IPR021833">
    <property type="entry name" value="DUF3425"/>
</dbReference>
<gene>
    <name evidence="2" type="ORF">BGW36DRAFT_424315</name>
</gene>